<dbReference type="Gramene" id="PAN46992">
    <property type="protein sequence ID" value="PAN46992"/>
    <property type="gene ID" value="PAHAL_9G202500"/>
</dbReference>
<evidence type="ECO:0000256" key="1">
    <source>
        <dbReference type="SAM" id="MobiDB-lite"/>
    </source>
</evidence>
<dbReference type="InterPro" id="IPR014710">
    <property type="entry name" value="RmlC-like_jellyroll"/>
</dbReference>
<feature type="compositionally biased region" description="Basic residues" evidence="1">
    <location>
        <begin position="13"/>
        <end position="25"/>
    </location>
</feature>
<dbReference type="CDD" id="cd02227">
    <property type="entry name" value="cupin_TM1112-like"/>
    <property type="match status" value="1"/>
</dbReference>
<accession>A0A2S3ILN5</accession>
<dbReference type="AlphaFoldDB" id="A0A2S3ILN5"/>
<sequence length="155" mass="16586">MSPRHGPGARSTRLTRRHRHTHSRHARDPAGARRRHVEVRCTTAATAAGAGAVDAPPAAATVAVAVERRPAAVRLSELGLRSWPKWGGPPGRYALSYGARQTCYVVRGRLSATVEGSPDGAIQFGAGDLVVFARGTRCTWHIVSAVDMHYAFDPS</sequence>
<proteinExistence type="predicted"/>
<protein>
    <recommendedName>
        <fullName evidence="2">(S)-ureidoglycine aminohydrolase cupin domain-containing protein</fullName>
    </recommendedName>
</protein>
<reference evidence="3" key="1">
    <citation type="submission" date="2018-04" db="EMBL/GenBank/DDBJ databases">
        <title>WGS assembly of Panicum hallii.</title>
        <authorList>
            <person name="Lovell J."/>
            <person name="Jenkins J."/>
            <person name="Lowry D."/>
            <person name="Mamidi S."/>
            <person name="Sreedasyam A."/>
            <person name="Weng X."/>
            <person name="Barry K."/>
            <person name="Bonette J."/>
            <person name="Campitelli B."/>
            <person name="Daum C."/>
            <person name="Gordon S."/>
            <person name="Gould B."/>
            <person name="Lipzen A."/>
            <person name="Macqueen A."/>
            <person name="Palacio-Mejia J."/>
            <person name="Plott C."/>
            <person name="Shakirov E."/>
            <person name="Shu S."/>
            <person name="Yoshinaga Y."/>
            <person name="Zane M."/>
            <person name="Rokhsar D."/>
            <person name="Grimwood J."/>
            <person name="Schmutz J."/>
            <person name="Juenger T."/>
        </authorList>
    </citation>
    <scope>NUCLEOTIDE SEQUENCE [LARGE SCALE GENOMIC DNA]</scope>
    <source>
        <strain evidence="3">FIL2</strain>
    </source>
</reference>
<feature type="region of interest" description="Disordered" evidence="1">
    <location>
        <begin position="1"/>
        <end position="35"/>
    </location>
</feature>
<name>A0A2S3ILN5_9POAL</name>
<dbReference type="Proteomes" id="UP000243499">
    <property type="component" value="Chromosome 9"/>
</dbReference>
<dbReference type="InterPro" id="IPR011051">
    <property type="entry name" value="RmlC_Cupin_sf"/>
</dbReference>
<dbReference type="Pfam" id="PF05899">
    <property type="entry name" value="Cupin_3"/>
    <property type="match status" value="1"/>
</dbReference>
<evidence type="ECO:0000259" key="2">
    <source>
        <dbReference type="Pfam" id="PF05899"/>
    </source>
</evidence>
<gene>
    <name evidence="3" type="ORF">PAHAL_9G202500</name>
</gene>
<feature type="domain" description="(S)-ureidoglycine aminohydrolase cupin" evidence="2">
    <location>
        <begin position="76"/>
        <end position="150"/>
    </location>
</feature>
<dbReference type="PANTHER" id="PTHR33271">
    <property type="entry name" value="OS04G0445200 PROTEIN"/>
    <property type="match status" value="1"/>
</dbReference>
<dbReference type="SUPFAM" id="SSF51182">
    <property type="entry name" value="RmlC-like cupins"/>
    <property type="match status" value="1"/>
</dbReference>
<dbReference type="PANTHER" id="PTHR33271:SF17">
    <property type="entry name" value="OS10G0465950 PROTEIN"/>
    <property type="match status" value="1"/>
</dbReference>
<evidence type="ECO:0000313" key="3">
    <source>
        <dbReference type="EMBL" id="PAN46992.1"/>
    </source>
</evidence>
<dbReference type="InterPro" id="IPR008579">
    <property type="entry name" value="UGlyAH_Cupin_dom"/>
</dbReference>
<dbReference type="Gene3D" id="2.60.120.10">
    <property type="entry name" value="Jelly Rolls"/>
    <property type="match status" value="1"/>
</dbReference>
<dbReference type="EMBL" id="CM008054">
    <property type="protein sequence ID" value="PAN46992.1"/>
    <property type="molecule type" value="Genomic_DNA"/>
</dbReference>
<organism evidence="3">
    <name type="scientific">Panicum hallii</name>
    <dbReference type="NCBI Taxonomy" id="206008"/>
    <lineage>
        <taxon>Eukaryota</taxon>
        <taxon>Viridiplantae</taxon>
        <taxon>Streptophyta</taxon>
        <taxon>Embryophyta</taxon>
        <taxon>Tracheophyta</taxon>
        <taxon>Spermatophyta</taxon>
        <taxon>Magnoliopsida</taxon>
        <taxon>Liliopsida</taxon>
        <taxon>Poales</taxon>
        <taxon>Poaceae</taxon>
        <taxon>PACMAD clade</taxon>
        <taxon>Panicoideae</taxon>
        <taxon>Panicodae</taxon>
        <taxon>Paniceae</taxon>
        <taxon>Panicinae</taxon>
        <taxon>Panicum</taxon>
        <taxon>Panicum sect. Panicum</taxon>
    </lineage>
</organism>